<comment type="caution">
    <text evidence="7">The sequence shown here is derived from an EMBL/GenBank/DDBJ whole genome shotgun (WGS) entry which is preliminary data.</text>
</comment>
<dbReference type="NCBIfam" id="TIGR00730">
    <property type="entry name" value="Rossman fold protein, TIGR00730 family"/>
    <property type="match status" value="1"/>
</dbReference>
<comment type="function">
    <text evidence="6">Cytokinin-activating enzyme working in the direct activation pathway. Phosphoribohydrolase that converts inactive cytokinin nucleotides to the biologically active free-base forms.</text>
</comment>
<protein>
    <recommendedName>
        <fullName evidence="2 6">Cytokinin riboside 5'-monophosphate phosphoribohydrolase</fullName>
        <ecNumber evidence="2 6">3.2.2.n1</ecNumber>
    </recommendedName>
</protein>
<dbReference type="GO" id="GO:0005634">
    <property type="term" value="C:nucleus"/>
    <property type="evidence" value="ECO:0007669"/>
    <property type="project" value="TreeGrafter"/>
</dbReference>
<gene>
    <name evidence="7" type="ORF">CVIRNUC_004911</name>
</gene>
<name>A0AAV1I3Q6_9CHLO</name>
<evidence type="ECO:0000256" key="6">
    <source>
        <dbReference type="RuleBase" id="RU363015"/>
    </source>
</evidence>
<dbReference type="InterPro" id="IPR005269">
    <property type="entry name" value="LOG"/>
</dbReference>
<dbReference type="AlphaFoldDB" id="A0AAV1I3Q6"/>
<keyword evidence="8" id="KW-1185">Reference proteome</keyword>
<proteinExistence type="inferred from homology"/>
<dbReference type="GO" id="GO:0005829">
    <property type="term" value="C:cytosol"/>
    <property type="evidence" value="ECO:0007669"/>
    <property type="project" value="TreeGrafter"/>
</dbReference>
<dbReference type="EMBL" id="CAUYUE010000006">
    <property type="protein sequence ID" value="CAK0780005.1"/>
    <property type="molecule type" value="Genomic_DNA"/>
</dbReference>
<dbReference type="Proteomes" id="UP001314263">
    <property type="component" value="Unassembled WGS sequence"/>
</dbReference>
<dbReference type="Pfam" id="PF03641">
    <property type="entry name" value="Lysine_decarbox"/>
    <property type="match status" value="1"/>
</dbReference>
<evidence type="ECO:0000256" key="4">
    <source>
        <dbReference type="ARBA" id="ARBA00047718"/>
    </source>
</evidence>
<sequence>MAGLPGSSDLAGDGRGHDGHNTIRRIAVFCGASSGNSPEYIECAKKMGQEMVKRGIGLVYGGGNVGLMGEIASTVYAGLGEENVIGVIPEALQPREISGQTFGELRIVPDMHTRKAQMSAEADAFIGIPGGFGTLEELLEMVTWQQLGLHTKPVGVLNMRGYFDHLLDFFDHAVEEGFIRQASRDIVIQSDNPAELIAKLEAYAPPPSIIKLALEGRLLHNLRG</sequence>
<comment type="catalytic activity">
    <reaction evidence="4 6">
        <text>N(6)-(dimethylallyl)adenosine 5'-phosphate + H2O = N(6)-dimethylallyladenine + D-ribose 5-phosphate</text>
        <dbReference type="Rhea" id="RHEA:48560"/>
        <dbReference type="ChEBI" id="CHEBI:15377"/>
        <dbReference type="ChEBI" id="CHEBI:17660"/>
        <dbReference type="ChEBI" id="CHEBI:57526"/>
        <dbReference type="ChEBI" id="CHEBI:78346"/>
        <dbReference type="EC" id="3.2.2.n1"/>
    </reaction>
</comment>
<organism evidence="7 8">
    <name type="scientific">Coccomyxa viridis</name>
    <dbReference type="NCBI Taxonomy" id="1274662"/>
    <lineage>
        <taxon>Eukaryota</taxon>
        <taxon>Viridiplantae</taxon>
        <taxon>Chlorophyta</taxon>
        <taxon>core chlorophytes</taxon>
        <taxon>Trebouxiophyceae</taxon>
        <taxon>Trebouxiophyceae incertae sedis</taxon>
        <taxon>Coccomyxaceae</taxon>
        <taxon>Coccomyxa</taxon>
    </lineage>
</organism>
<dbReference type="PANTHER" id="PTHR31223">
    <property type="entry name" value="LOG FAMILY PROTEIN YJL055W"/>
    <property type="match status" value="1"/>
</dbReference>
<evidence type="ECO:0000256" key="2">
    <source>
        <dbReference type="ARBA" id="ARBA00012205"/>
    </source>
</evidence>
<comment type="similarity">
    <text evidence="1 6">Belongs to the LOG family.</text>
</comment>
<dbReference type="GO" id="GO:0009691">
    <property type="term" value="P:cytokinin biosynthetic process"/>
    <property type="evidence" value="ECO:0007669"/>
    <property type="project" value="UniProtKB-UniRule"/>
</dbReference>
<evidence type="ECO:0000256" key="3">
    <source>
        <dbReference type="ARBA" id="ARBA00022712"/>
    </source>
</evidence>
<keyword evidence="3 6" id="KW-0203">Cytokinin biosynthesis</keyword>
<keyword evidence="6" id="KW-0378">Hydrolase</keyword>
<dbReference type="PANTHER" id="PTHR31223:SF70">
    <property type="entry name" value="LOG FAMILY PROTEIN YJL055W"/>
    <property type="match status" value="1"/>
</dbReference>
<dbReference type="GO" id="GO:0016799">
    <property type="term" value="F:hydrolase activity, hydrolyzing N-glycosyl compounds"/>
    <property type="evidence" value="ECO:0007669"/>
    <property type="project" value="TreeGrafter"/>
</dbReference>
<evidence type="ECO:0000313" key="7">
    <source>
        <dbReference type="EMBL" id="CAK0780005.1"/>
    </source>
</evidence>
<evidence type="ECO:0000256" key="1">
    <source>
        <dbReference type="ARBA" id="ARBA00006763"/>
    </source>
</evidence>
<evidence type="ECO:0000256" key="5">
    <source>
        <dbReference type="ARBA" id="ARBA00049153"/>
    </source>
</evidence>
<accession>A0AAV1I3Q6</accession>
<dbReference type="Gene3D" id="3.40.50.450">
    <property type="match status" value="1"/>
</dbReference>
<dbReference type="SUPFAM" id="SSF102405">
    <property type="entry name" value="MCP/YpsA-like"/>
    <property type="match status" value="1"/>
</dbReference>
<comment type="catalytic activity">
    <reaction evidence="5 6">
        <text>9-ribosyl-trans-zeatin 5'-phosphate + H2O = trans-zeatin + D-ribose 5-phosphate</text>
        <dbReference type="Rhea" id="RHEA:48564"/>
        <dbReference type="ChEBI" id="CHEBI:15377"/>
        <dbReference type="ChEBI" id="CHEBI:16522"/>
        <dbReference type="ChEBI" id="CHEBI:78346"/>
        <dbReference type="ChEBI" id="CHEBI:87947"/>
        <dbReference type="EC" id="3.2.2.n1"/>
    </reaction>
</comment>
<evidence type="ECO:0000313" key="8">
    <source>
        <dbReference type="Proteomes" id="UP001314263"/>
    </source>
</evidence>
<dbReference type="InterPro" id="IPR031100">
    <property type="entry name" value="LOG_fam"/>
</dbReference>
<reference evidence="7 8" key="1">
    <citation type="submission" date="2023-10" db="EMBL/GenBank/DDBJ databases">
        <authorList>
            <person name="Maclean D."/>
            <person name="Macfadyen A."/>
        </authorList>
    </citation>
    <scope>NUCLEOTIDE SEQUENCE [LARGE SCALE GENOMIC DNA]</scope>
</reference>
<dbReference type="EC" id="3.2.2.n1" evidence="2 6"/>